<dbReference type="eggNOG" id="COG0595">
    <property type="taxonomic scope" value="Bacteria"/>
</dbReference>
<dbReference type="Pfam" id="PF12706">
    <property type="entry name" value="Lactamase_B_2"/>
    <property type="match status" value="1"/>
</dbReference>
<dbReference type="InterPro" id="IPR036866">
    <property type="entry name" value="RibonucZ/Hydroxyglut_hydro"/>
</dbReference>
<dbReference type="InterPro" id="IPR001279">
    <property type="entry name" value="Metallo-B-lactamas"/>
</dbReference>
<dbReference type="PANTHER" id="PTHR11203:SF37">
    <property type="entry name" value="INTEGRATOR COMPLEX SUBUNIT 11"/>
    <property type="match status" value="1"/>
</dbReference>
<dbReference type="PANTHER" id="PTHR11203">
    <property type="entry name" value="CLEAVAGE AND POLYADENYLATION SPECIFICITY FACTOR FAMILY MEMBER"/>
    <property type="match status" value="1"/>
</dbReference>
<evidence type="ECO:0000256" key="2">
    <source>
        <dbReference type="ARBA" id="ARBA00022884"/>
    </source>
</evidence>
<evidence type="ECO:0000259" key="3">
    <source>
        <dbReference type="SMART" id="SM00849"/>
    </source>
</evidence>
<evidence type="ECO:0000313" key="5">
    <source>
        <dbReference type="Proteomes" id="UP000183508"/>
    </source>
</evidence>
<dbReference type="SMART" id="SM00849">
    <property type="entry name" value="Lactamase_B"/>
    <property type="match status" value="1"/>
</dbReference>
<protein>
    <submittedName>
        <fullName evidence="4">Ribonuclease J</fullName>
    </submittedName>
</protein>
<organism evidence="4 5">
    <name type="scientific">Alicyclobacillus macrosporangiidus</name>
    <dbReference type="NCBI Taxonomy" id="392015"/>
    <lineage>
        <taxon>Bacteria</taxon>
        <taxon>Bacillati</taxon>
        <taxon>Bacillota</taxon>
        <taxon>Bacilli</taxon>
        <taxon>Bacillales</taxon>
        <taxon>Alicyclobacillaceae</taxon>
        <taxon>Alicyclobacillus</taxon>
    </lineage>
</organism>
<dbReference type="GO" id="GO:0004521">
    <property type="term" value="F:RNA endonuclease activity"/>
    <property type="evidence" value="ECO:0007669"/>
    <property type="project" value="TreeGrafter"/>
</dbReference>
<proteinExistence type="predicted"/>
<keyword evidence="1" id="KW-0269">Exonuclease</keyword>
<evidence type="ECO:0000313" key="4">
    <source>
        <dbReference type="EMBL" id="SFU71737.1"/>
    </source>
</evidence>
<dbReference type="Gene3D" id="3.40.50.10710">
    <property type="entry name" value="Metallo-hydrolase/oxidoreductase"/>
    <property type="match status" value="1"/>
</dbReference>
<gene>
    <name evidence="4" type="ORF">SAMN05421543_106193</name>
</gene>
<dbReference type="EMBL" id="FPBV01000006">
    <property type="protein sequence ID" value="SFU71737.1"/>
    <property type="molecule type" value="Genomic_DNA"/>
</dbReference>
<keyword evidence="1" id="KW-0378">Hydrolase</keyword>
<dbReference type="OrthoDB" id="9803916at2"/>
<name>A0A1I7IFP1_9BACL</name>
<reference evidence="5" key="1">
    <citation type="submission" date="2016-10" db="EMBL/GenBank/DDBJ databases">
        <authorList>
            <person name="Varghese N."/>
        </authorList>
    </citation>
    <scope>NUCLEOTIDE SEQUENCE [LARGE SCALE GENOMIC DNA]</scope>
    <source>
        <strain evidence="5">DSM 17980</strain>
    </source>
</reference>
<dbReference type="GO" id="GO:0003723">
    <property type="term" value="F:RNA binding"/>
    <property type="evidence" value="ECO:0007669"/>
    <property type="project" value="UniProtKB-KW"/>
</dbReference>
<dbReference type="SUPFAM" id="SSF56281">
    <property type="entry name" value="Metallo-hydrolase/oxidoreductase"/>
    <property type="match status" value="1"/>
</dbReference>
<sequence>MSRVTWQFFQGIGTIGGTVIRIAVDGHRLLFDMGRVFSPAVPVFDSVLAARGIRDLQRMGLAPCIPGLFEGDGTDAPAGVRTMVAISHSHLDHTGLLPYLREDIPVLLTEDTHRLLRALDEVLDGPRRNLAYQPVPCGETVSFGPMRITPVAVDHDTPGACGFFIETPELRFVYSGDLRLHGAHPERTRDFARAARAFRPDVLFIEGTRADTEDNSQTLYEAELARHAAEVMQAAEAGVYFTFYPRHPQRAEAFHEAARASGRRLLLSAPSAYLYAAFGGDLSDIAIYGGGEESWTEAARAFVTAHGFEVVRPAELRGREHAFAVELGYERFIDWIDIDAKPGGVFIHSNGSPLGPYDPAWNNMLHWLEVFGLRLALVGSTGHGARDDILSIVETIQPRVLMPIHSMNPGRIGLPTVPRILPAYGRIYTADDLTGAIPPTEEELQ</sequence>
<dbReference type="AlphaFoldDB" id="A0A1I7IFP1"/>
<keyword evidence="2" id="KW-0694">RNA-binding</keyword>
<dbReference type="GO" id="GO:0004527">
    <property type="term" value="F:exonuclease activity"/>
    <property type="evidence" value="ECO:0007669"/>
    <property type="project" value="UniProtKB-KW"/>
</dbReference>
<feature type="domain" description="Metallo-beta-lactamase" evidence="3">
    <location>
        <begin position="16"/>
        <end position="232"/>
    </location>
</feature>
<dbReference type="Proteomes" id="UP000183508">
    <property type="component" value="Unassembled WGS sequence"/>
</dbReference>
<accession>A0A1I7IFP1</accession>
<dbReference type="STRING" id="392015.SAMN05421543_106193"/>
<evidence type="ECO:0000256" key="1">
    <source>
        <dbReference type="ARBA" id="ARBA00022839"/>
    </source>
</evidence>
<dbReference type="InterPro" id="IPR042173">
    <property type="entry name" value="RNase_J_2"/>
</dbReference>
<dbReference type="Gene3D" id="3.60.15.10">
    <property type="entry name" value="Ribonuclease Z/Hydroxyacylglutathione hydrolase-like"/>
    <property type="match status" value="1"/>
</dbReference>
<dbReference type="InterPro" id="IPR050698">
    <property type="entry name" value="MBL"/>
</dbReference>
<keyword evidence="1" id="KW-0540">Nuclease</keyword>
<keyword evidence="5" id="KW-1185">Reference proteome</keyword>